<proteinExistence type="predicted"/>
<dbReference type="Proteomes" id="UP000234653">
    <property type="component" value="Chromosome"/>
</dbReference>
<dbReference type="AlphaFoldDB" id="A0A2K9HKJ3"/>
<gene>
    <name evidence="1" type="ORF">LA20249_09140</name>
</gene>
<keyword evidence="2" id="KW-1185">Reference proteome</keyword>
<name>A0A2K9HKJ3_9LACO</name>
<accession>A0A2K9HKJ3</accession>
<organism evidence="1 2">
    <name type="scientific">Companilactobacillus alimentarius DSM 20249</name>
    <dbReference type="NCBI Taxonomy" id="1423720"/>
    <lineage>
        <taxon>Bacteria</taxon>
        <taxon>Bacillati</taxon>
        <taxon>Bacillota</taxon>
        <taxon>Bacilli</taxon>
        <taxon>Lactobacillales</taxon>
        <taxon>Lactobacillaceae</taxon>
        <taxon>Companilactobacillus</taxon>
    </lineage>
</organism>
<reference evidence="1 2" key="1">
    <citation type="submission" date="2016-12" db="EMBL/GenBank/DDBJ databases">
        <title>The whole genome sequencing and assembly of Lactobacillus alimentarius DSM 20249T strain.</title>
        <authorList>
            <person name="Lee Y.-J."/>
            <person name="Yi H."/>
            <person name="Bahn Y.-S."/>
            <person name="Kim J.F."/>
            <person name="Lee D.-W."/>
        </authorList>
    </citation>
    <scope>NUCLEOTIDE SEQUENCE [LARGE SCALE GENOMIC DNA]</scope>
    <source>
        <strain evidence="1 2">DSM 20249</strain>
    </source>
</reference>
<dbReference type="KEGG" id="lali:LA20249_09140"/>
<dbReference type="EMBL" id="CP018867">
    <property type="protein sequence ID" value="AUI72337.1"/>
    <property type="molecule type" value="Genomic_DNA"/>
</dbReference>
<evidence type="ECO:0000313" key="1">
    <source>
        <dbReference type="EMBL" id="AUI72337.1"/>
    </source>
</evidence>
<protein>
    <submittedName>
        <fullName evidence="1">Uncharacterized protein</fullName>
    </submittedName>
</protein>
<dbReference type="OrthoDB" id="2323851at2"/>
<sequence>MANKKKLEDIIPQFLESPECKALHDYSREMIVRTIKMISEVTDNSDLGDYSKWDEEFIVSLVMSMVDEFDEGDAHSFAMIITIYDVIKAVLKYLATNKEIPVTSKKVDQLLTALETKIGLNGEFPEKKMAKPEHNDPNLPKWSQHIADDIASYSDKWVDSYIQSPDWKKRQKGVTEDFLDLIMSALTEFAYDIYRKTPKSWTKKAMTEIMQMEFIDNLELSKADYQLIVPALSDLFDFVAKKGWLKEQKAQSYKRFLIAGEPKMLKEANEEFELEKENNNIISLDEARKNKGK</sequence>
<dbReference type="RefSeq" id="WP_057738537.1">
    <property type="nucleotide sequence ID" value="NZ_AZDQ01000019.1"/>
</dbReference>
<evidence type="ECO:0000313" key="2">
    <source>
        <dbReference type="Proteomes" id="UP000234653"/>
    </source>
</evidence>